<evidence type="ECO:0000256" key="13">
    <source>
        <dbReference type="ARBA" id="ARBA00023136"/>
    </source>
</evidence>
<dbReference type="GeneTree" id="ENSGT00950000185854"/>
<keyword evidence="18" id="KW-1185">Reference proteome</keyword>
<evidence type="ECO:0000313" key="18">
    <source>
        <dbReference type="Proteomes" id="UP000694414"/>
    </source>
</evidence>
<dbReference type="Pfam" id="PF07225">
    <property type="entry name" value="NDUF_B4"/>
    <property type="match status" value="1"/>
</dbReference>
<evidence type="ECO:0000256" key="10">
    <source>
        <dbReference type="ARBA" id="ARBA00022982"/>
    </source>
</evidence>
<comment type="subcellular location">
    <subcellularLocation>
        <location evidence="2">Mitochondrion inner membrane</location>
        <topology evidence="2">Single-pass membrane protein</topology>
        <orientation evidence="2">Matrix side</orientation>
    </subcellularLocation>
</comment>
<keyword evidence="7" id="KW-0679">Respiratory chain</keyword>
<keyword evidence="10" id="KW-0249">Electron transport</keyword>
<evidence type="ECO:0000256" key="15">
    <source>
        <dbReference type="ARBA" id="ARBA00030987"/>
    </source>
</evidence>
<evidence type="ECO:0000256" key="6">
    <source>
        <dbReference type="ARBA" id="ARBA00022448"/>
    </source>
</evidence>
<comment type="subunit">
    <text evidence="4">Complex I is composed of 45 different subunits.</text>
</comment>
<keyword evidence="8" id="KW-0812">Transmembrane</keyword>
<keyword evidence="12" id="KW-0496">Mitochondrion</keyword>
<evidence type="ECO:0000313" key="17">
    <source>
        <dbReference type="Ensembl" id="ENSPSMP00000004054.1"/>
    </source>
</evidence>
<accession>A0A8C8YLZ7</accession>
<evidence type="ECO:0000256" key="7">
    <source>
        <dbReference type="ARBA" id="ARBA00022660"/>
    </source>
</evidence>
<evidence type="ECO:0000256" key="16">
    <source>
        <dbReference type="SAM" id="MobiDB-lite"/>
    </source>
</evidence>
<organism evidence="17 18">
    <name type="scientific">Prolemur simus</name>
    <name type="common">Greater bamboo lemur</name>
    <name type="synonym">Hapalemur simus</name>
    <dbReference type="NCBI Taxonomy" id="1328070"/>
    <lineage>
        <taxon>Eukaryota</taxon>
        <taxon>Metazoa</taxon>
        <taxon>Chordata</taxon>
        <taxon>Craniata</taxon>
        <taxon>Vertebrata</taxon>
        <taxon>Euteleostomi</taxon>
        <taxon>Mammalia</taxon>
        <taxon>Eutheria</taxon>
        <taxon>Euarchontoglires</taxon>
        <taxon>Primates</taxon>
        <taxon>Strepsirrhini</taxon>
        <taxon>Lemuriformes</taxon>
        <taxon>Lemuridae</taxon>
        <taxon>Prolemur</taxon>
    </lineage>
</organism>
<dbReference type="GO" id="GO:0005743">
    <property type="term" value="C:mitochondrial inner membrane"/>
    <property type="evidence" value="ECO:0007669"/>
    <property type="project" value="UniProtKB-SubCell"/>
</dbReference>
<name>A0A8C8YLZ7_PROSS</name>
<evidence type="ECO:0000256" key="5">
    <source>
        <dbReference type="ARBA" id="ARBA00018681"/>
    </source>
</evidence>
<protein>
    <recommendedName>
        <fullName evidence="5">NADH dehydrogenase [ubiquinone] 1 beta subcomplex subunit 4</fullName>
    </recommendedName>
    <alternativeName>
        <fullName evidence="14">Complex I-B15</fullName>
    </alternativeName>
    <alternativeName>
        <fullName evidence="15">NADH-ubiquinone oxidoreductase B15 subunit</fullName>
    </alternativeName>
</protein>
<reference evidence="17" key="2">
    <citation type="submission" date="2025-09" db="UniProtKB">
        <authorList>
            <consortium name="Ensembl"/>
        </authorList>
    </citation>
    <scope>IDENTIFICATION</scope>
</reference>
<evidence type="ECO:0000256" key="11">
    <source>
        <dbReference type="ARBA" id="ARBA00022989"/>
    </source>
</evidence>
<evidence type="ECO:0000256" key="4">
    <source>
        <dbReference type="ARBA" id="ARBA00011533"/>
    </source>
</evidence>
<evidence type="ECO:0000256" key="2">
    <source>
        <dbReference type="ARBA" id="ARBA00004298"/>
    </source>
</evidence>
<comment type="function">
    <text evidence="1">Accessory subunit of the mitochondrial membrane respiratory chain NADH dehydrogenase (Complex I), that is believed not to be involved in catalysis. Complex I functions in the transfer of electrons from NADH to the respiratory chain. The immediate electron acceptor for the enzyme is believed to be ubiquinone.</text>
</comment>
<evidence type="ECO:0000256" key="8">
    <source>
        <dbReference type="ARBA" id="ARBA00022692"/>
    </source>
</evidence>
<keyword evidence="9" id="KW-0999">Mitochondrion inner membrane</keyword>
<reference evidence="17" key="1">
    <citation type="submission" date="2025-08" db="UniProtKB">
        <authorList>
            <consortium name="Ensembl"/>
        </authorList>
    </citation>
    <scope>IDENTIFICATION</scope>
</reference>
<dbReference type="Ensembl" id="ENSPSMT00000004911.1">
    <property type="protein sequence ID" value="ENSPSMP00000004054.1"/>
    <property type="gene ID" value="ENSPSMG00000003250.1"/>
</dbReference>
<dbReference type="InterPro" id="IPR009866">
    <property type="entry name" value="NADH_UbQ_OxRdtase_NDUFB4_su"/>
</dbReference>
<feature type="region of interest" description="Disordered" evidence="16">
    <location>
        <begin position="1"/>
        <end position="25"/>
    </location>
</feature>
<evidence type="ECO:0000256" key="1">
    <source>
        <dbReference type="ARBA" id="ARBA00003195"/>
    </source>
</evidence>
<evidence type="ECO:0000256" key="3">
    <source>
        <dbReference type="ARBA" id="ARBA00007260"/>
    </source>
</evidence>
<evidence type="ECO:0000256" key="9">
    <source>
        <dbReference type="ARBA" id="ARBA00022792"/>
    </source>
</evidence>
<keyword evidence="11" id="KW-1133">Transmembrane helix</keyword>
<evidence type="ECO:0000256" key="14">
    <source>
        <dbReference type="ARBA" id="ARBA00030212"/>
    </source>
</evidence>
<sequence length="85" mass="9935">MSFPKYTPVVPGHSAPHPRPSQIHLTPETWRGQAEQLGTRAWLRQEHLLQCNEPNRQGFIEDLEEKLVQEGKLDRTFNISFTVWQ</sequence>
<dbReference type="AlphaFoldDB" id="A0A8C8YLZ7"/>
<keyword evidence="13" id="KW-0472">Membrane</keyword>
<keyword evidence="6" id="KW-0813">Transport</keyword>
<comment type="similarity">
    <text evidence="3">Belongs to the complex I NDUFB4 subunit family.</text>
</comment>
<evidence type="ECO:0000256" key="12">
    <source>
        <dbReference type="ARBA" id="ARBA00023128"/>
    </source>
</evidence>
<dbReference type="Proteomes" id="UP000694414">
    <property type="component" value="Unplaced"/>
</dbReference>
<proteinExistence type="inferred from homology"/>